<reference evidence="1" key="1">
    <citation type="journal article" date="2022" name="Front. Microbiol.">
        <title>Identification of a novel aminoglycoside O-nucleotidyltransferase AadA33 in Providencia vermicola.</title>
        <authorList>
            <person name="Feng C."/>
            <person name="Gao M."/>
            <person name="Jiang W."/>
            <person name="Shi W."/>
            <person name="Li A."/>
            <person name="Liu S."/>
            <person name="Zhang L."/>
            <person name="Zhang X."/>
            <person name="Li Q."/>
            <person name="Lin H."/>
            <person name="Lu J."/>
            <person name="Li K."/>
            <person name="Zhang H."/>
            <person name="Hu Y."/>
            <person name="Bao Q."/>
            <person name="Lin X."/>
        </authorList>
    </citation>
    <scope>NUCLEOTIDE SEQUENCE</scope>
    <source>
        <strain evidence="1">P13</strain>
    </source>
</reference>
<evidence type="ECO:0000313" key="4">
    <source>
        <dbReference type="Proteomes" id="UP001222403"/>
    </source>
</evidence>
<evidence type="ECO:0000313" key="2">
    <source>
        <dbReference type="EMBL" id="WFC05007.1"/>
    </source>
</evidence>
<dbReference type="RefSeq" id="WP_244316425.1">
    <property type="nucleotide sequence ID" value="NZ_CAXOLV010000002.1"/>
</dbReference>
<gene>
    <name evidence="1" type="ORF">M5J11_15305</name>
    <name evidence="2" type="ORF">PG365_09590</name>
</gene>
<sequence length="145" mass="16484">MAVEIMKLTQLWRKQPSSEHLTTPRVMARVFVAPGELEDSITFYEQLQKVTMDGFFPFPEHQLRLAMVGAFLIIEGPDEKLVPFTSTHTTLLVDDVQPYYDKLIQSGAKIIFPLQNVPTGKAFNAIHPDGTVIEYVHHRPNHKGQ</sequence>
<dbReference type="EMBL" id="CP116222">
    <property type="protein sequence ID" value="WFC05007.1"/>
    <property type="molecule type" value="Genomic_DNA"/>
</dbReference>
<name>A0AAX3RQU3_9GAMM</name>
<dbReference type="Proteomes" id="UP001057142">
    <property type="component" value="Chromosome"/>
</dbReference>
<dbReference type="AlphaFoldDB" id="A0AAX3RQU3"/>
<evidence type="ECO:0000313" key="1">
    <source>
        <dbReference type="EMBL" id="USB36161.1"/>
    </source>
</evidence>
<dbReference type="EMBL" id="CP097327">
    <property type="protein sequence ID" value="USB36161.1"/>
    <property type="molecule type" value="Genomic_DNA"/>
</dbReference>
<dbReference type="Proteomes" id="UP001222403">
    <property type="component" value="Chromosome"/>
</dbReference>
<proteinExistence type="predicted"/>
<reference evidence="2" key="2">
    <citation type="submission" date="2023-01" db="EMBL/GenBank/DDBJ databases">
        <title>The prevalence of carbapenem-resistant bacteria in aquaculture in China and the genetic diversity of carbapenem-resistant genes.</title>
        <authorList>
            <person name="Wen R."/>
        </authorList>
    </citation>
    <scope>NUCLEOTIDE SEQUENCE</scope>
    <source>
        <strain evidence="2">PVA41-chromosome</strain>
    </source>
</reference>
<dbReference type="InterPro" id="IPR029068">
    <property type="entry name" value="Glyas_Bleomycin-R_OHBP_Dase"/>
</dbReference>
<dbReference type="Gene3D" id="3.10.180.10">
    <property type="entry name" value="2,3-Dihydroxybiphenyl 1,2-Dioxygenase, domain 1"/>
    <property type="match status" value="1"/>
</dbReference>
<keyword evidence="3" id="KW-1185">Reference proteome</keyword>
<evidence type="ECO:0000313" key="3">
    <source>
        <dbReference type="Proteomes" id="UP001057142"/>
    </source>
</evidence>
<protein>
    <submittedName>
        <fullName evidence="2">VOC family protein</fullName>
    </submittedName>
</protein>
<accession>A0AAX3RQU3</accession>
<dbReference type="SUPFAM" id="SSF54593">
    <property type="entry name" value="Glyoxalase/Bleomycin resistance protein/Dihydroxybiphenyl dioxygenase"/>
    <property type="match status" value="1"/>
</dbReference>
<organism evidence="2 4">
    <name type="scientific">Providencia vermicola</name>
    <dbReference type="NCBI Taxonomy" id="333965"/>
    <lineage>
        <taxon>Bacteria</taxon>
        <taxon>Pseudomonadati</taxon>
        <taxon>Pseudomonadota</taxon>
        <taxon>Gammaproteobacteria</taxon>
        <taxon>Enterobacterales</taxon>
        <taxon>Morganellaceae</taxon>
        <taxon>Providencia</taxon>
    </lineage>
</organism>